<dbReference type="PANTHER" id="PTHR11548:SF1">
    <property type="entry name" value="THYMIDYLATE SYNTHASE 1"/>
    <property type="match status" value="1"/>
</dbReference>
<dbReference type="EMBL" id="CP003050">
    <property type="protein sequence ID" value="AGB16065.1"/>
    <property type="molecule type" value="Genomic_DNA"/>
</dbReference>
<feature type="binding site" description="in other chain" evidence="4">
    <location>
        <position position="30"/>
    </location>
    <ligand>
        <name>dUMP</name>
        <dbReference type="ChEBI" id="CHEBI:246422"/>
        <note>ligand shared between dimeric partners</note>
    </ligand>
</feature>
<feature type="domain" description="Thymidylate synthase/dCMP hydroxymethylase" evidence="5">
    <location>
        <begin position="11"/>
        <end position="346"/>
    </location>
</feature>
<dbReference type="EC" id="2.1.1.45" evidence="1 4"/>
<dbReference type="AlphaFoldDB" id="L0I8Y6"/>
<keyword evidence="7" id="KW-1185">Reference proteome</keyword>
<dbReference type="GO" id="GO:0006231">
    <property type="term" value="P:dTMP biosynthetic process"/>
    <property type="evidence" value="ECO:0007669"/>
    <property type="project" value="UniProtKB-UniRule"/>
</dbReference>
<keyword evidence="4" id="KW-0545">Nucleotide biosynthesis</keyword>
<evidence type="ECO:0000256" key="4">
    <source>
        <dbReference type="HAMAP-Rule" id="MF_00008"/>
    </source>
</evidence>
<evidence type="ECO:0000313" key="7">
    <source>
        <dbReference type="Proteomes" id="UP000010846"/>
    </source>
</evidence>
<dbReference type="STRING" id="797302.Halru_1455"/>
<comment type="pathway">
    <text evidence="4">Pyrimidine metabolism; dTTP biosynthesis.</text>
</comment>
<feature type="binding site" evidence="4">
    <location>
        <position position="204"/>
    </location>
    <ligand>
        <name>(6R)-5,10-methylene-5,6,7,8-tetrahydrofolate</name>
        <dbReference type="ChEBI" id="CHEBI:15636"/>
    </ligand>
</feature>
<dbReference type="HOGENOM" id="CLU_021669_0_0_2"/>
<name>L0I8Y6_HALRX</name>
<dbReference type="GO" id="GO:0004799">
    <property type="term" value="F:thymidylate synthase activity"/>
    <property type="evidence" value="ECO:0007669"/>
    <property type="project" value="UniProtKB-UniRule"/>
</dbReference>
<comment type="caution">
    <text evidence="4">Lacks conserved residue(s) required for the propagation of feature annotation.</text>
</comment>
<dbReference type="Proteomes" id="UP000010846">
    <property type="component" value="Chromosome"/>
</dbReference>
<gene>
    <name evidence="4" type="primary">thyA</name>
    <name evidence="6" type="ordered locus">Halru_1455</name>
</gene>
<dbReference type="InterPro" id="IPR045097">
    <property type="entry name" value="Thymidate_synth/dCMP_Mease"/>
</dbReference>
<comment type="subunit">
    <text evidence="4">Homodimer.</text>
</comment>
<dbReference type="InterPro" id="IPR036926">
    <property type="entry name" value="Thymidate_synth/dCMP_Mease_sf"/>
</dbReference>
<protein>
    <recommendedName>
        <fullName evidence="1 4">Thymidylate synthase</fullName>
        <shortName evidence="4">TS</shortName>
        <shortName evidence="4">TSase</shortName>
        <ecNumber evidence="1 4">2.1.1.45</ecNumber>
    </recommendedName>
</protein>
<accession>L0I8Y6</accession>
<proteinExistence type="inferred from homology"/>
<evidence type="ECO:0000313" key="6">
    <source>
        <dbReference type="EMBL" id="AGB16065.1"/>
    </source>
</evidence>
<evidence type="ECO:0000259" key="5">
    <source>
        <dbReference type="Pfam" id="PF00303"/>
    </source>
</evidence>
<evidence type="ECO:0000256" key="2">
    <source>
        <dbReference type="ARBA" id="ARBA00022603"/>
    </source>
</evidence>
<organism evidence="6 7">
    <name type="scientific">Halovivax ruber (strain DSM 18193 / JCM 13892 / XH-70)</name>
    <dbReference type="NCBI Taxonomy" id="797302"/>
    <lineage>
        <taxon>Archaea</taxon>
        <taxon>Methanobacteriati</taxon>
        <taxon>Methanobacteriota</taxon>
        <taxon>Stenosarchaea group</taxon>
        <taxon>Halobacteria</taxon>
        <taxon>Halobacteriales</taxon>
        <taxon>Natrialbaceae</taxon>
        <taxon>Halovivax</taxon>
    </lineage>
</organism>
<comment type="function">
    <text evidence="4">Catalyzes the reductive methylation of 2'-deoxyuridine-5'-monophosphate (dUMP) to 2'-deoxythymidine-5'-monophosphate (dTMP) while utilizing 5,10-methylenetetrahydrofolate (mTHF) as the methyl donor and reductant in the reaction, yielding dihydrofolate (DHF) as a by-product. This enzymatic reaction provides an intracellular de novo source of dTMP, an essential precursor for DNA biosynthesis.</text>
</comment>
<evidence type="ECO:0000256" key="3">
    <source>
        <dbReference type="ARBA" id="ARBA00022679"/>
    </source>
</evidence>
<sequence>MLSHAEYRTMQQYLDLVDDVLASGTYKPNRTGVDTISRFSRHYEVDLQEGYPLLTTKQMDGYRWNSMIHEVCWYLSGEEHIRTLREETRIWDAWADDEGRLDTAYGRFWRRFPVPEESAQLDGESWPDDAQRWVTEEADGRTTFDQLQYVIDTLSDSPNSRRLVVNAWHPANAAVSTLPPCHYTFVFNVQGDRLNCHLTQRSGDVALGVPFNVAAYSLLTKVIANQTGFEPGTFGHTIVDAHVYCGTGERGEWYADNLDALQDRLADVDDRAAYRDVRDWIEATAPPEAAGAENMDHVPGLLEQCAREPLSRPTLSVADVSIDDITADDVELRDYESHDGLTFGVAE</sequence>
<dbReference type="Pfam" id="PF00303">
    <property type="entry name" value="Thymidylat_synt"/>
    <property type="match status" value="1"/>
</dbReference>
<dbReference type="PANTHER" id="PTHR11548">
    <property type="entry name" value="THYMIDYLATE SYNTHASE 1"/>
    <property type="match status" value="1"/>
</dbReference>
<dbReference type="SUPFAM" id="SSF55831">
    <property type="entry name" value="Thymidylate synthase/dCMP hydroxymethylase"/>
    <property type="match status" value="1"/>
</dbReference>
<dbReference type="PRINTS" id="PR00108">
    <property type="entry name" value="THYMDSNTHASE"/>
</dbReference>
<comment type="catalytic activity">
    <reaction evidence="4">
        <text>dUMP + (6R)-5,10-methylene-5,6,7,8-tetrahydrofolate = 7,8-dihydrofolate + dTMP</text>
        <dbReference type="Rhea" id="RHEA:12104"/>
        <dbReference type="ChEBI" id="CHEBI:15636"/>
        <dbReference type="ChEBI" id="CHEBI:57451"/>
        <dbReference type="ChEBI" id="CHEBI:63528"/>
        <dbReference type="ChEBI" id="CHEBI:246422"/>
        <dbReference type="EC" id="2.1.1.45"/>
    </reaction>
</comment>
<evidence type="ECO:0000256" key="1">
    <source>
        <dbReference type="ARBA" id="ARBA00011947"/>
    </source>
</evidence>
<dbReference type="NCBIfam" id="TIGR03284">
    <property type="entry name" value="thym_sym"/>
    <property type="match status" value="1"/>
</dbReference>
<comment type="similarity">
    <text evidence="4">Belongs to the thymidylate synthase family. Bacterial-type ThyA subfamily.</text>
</comment>
<dbReference type="GO" id="GO:0006235">
    <property type="term" value="P:dTTP biosynthetic process"/>
    <property type="evidence" value="ECO:0007669"/>
    <property type="project" value="UniProtKB-UniRule"/>
</dbReference>
<feature type="binding site" evidence="4">
    <location>
        <position position="346"/>
    </location>
    <ligand>
        <name>(6R)-5,10-methylene-5,6,7,8-tetrahydrofolate</name>
        <dbReference type="ChEBI" id="CHEBI:15636"/>
    </ligand>
</feature>
<dbReference type="InterPro" id="IPR023451">
    <property type="entry name" value="Thymidate_synth/dCMP_Mease_dom"/>
</dbReference>
<feature type="binding site" description="in other chain" evidence="4">
    <location>
        <begin position="201"/>
        <end position="204"/>
    </location>
    <ligand>
        <name>dUMP</name>
        <dbReference type="ChEBI" id="CHEBI:246422"/>
        <note>ligand shared between dimeric partners</note>
    </ligand>
</feature>
<dbReference type="UniPathway" id="UPA00575"/>
<reference evidence="6" key="1">
    <citation type="submission" date="2011-09" db="EMBL/GenBank/DDBJ databases">
        <title>Complete sequence of Halovivax ruber XH-70.</title>
        <authorList>
            <consortium name="US DOE Joint Genome Institute"/>
            <person name="Lucas S."/>
            <person name="Han J."/>
            <person name="Lapidus A."/>
            <person name="Cheng J.-F."/>
            <person name="Goodwin L."/>
            <person name="Pitluck S."/>
            <person name="Peters L."/>
            <person name="Mikhailova N."/>
            <person name="Davenport K."/>
            <person name="Detter J.C."/>
            <person name="Han C."/>
            <person name="Tapia R."/>
            <person name="Land M."/>
            <person name="Hauser L."/>
            <person name="Kyrpides N."/>
            <person name="Ivanova N."/>
            <person name="Pagani I."/>
            <person name="Sproer C."/>
            <person name="Anderson I."/>
            <person name="Woyke T."/>
        </authorList>
    </citation>
    <scope>NUCLEOTIDE SEQUENCE</scope>
    <source>
        <strain evidence="6">XH-70</strain>
    </source>
</reference>
<keyword evidence="4" id="KW-0963">Cytoplasm</keyword>
<dbReference type="eggNOG" id="arCOG03214">
    <property type="taxonomic scope" value="Archaea"/>
</dbReference>
<dbReference type="KEGG" id="hru:Halru_1455"/>
<feature type="binding site" evidence="4">
    <location>
        <begin position="161"/>
        <end position="162"/>
    </location>
    <ligand>
        <name>dUMP</name>
        <dbReference type="ChEBI" id="CHEBI:246422"/>
        <note>ligand shared between dimeric partners</note>
    </ligand>
</feature>
<dbReference type="GO" id="GO:0005829">
    <property type="term" value="C:cytosol"/>
    <property type="evidence" value="ECO:0007669"/>
    <property type="project" value="TreeGrafter"/>
</dbReference>
<keyword evidence="3 4" id="KW-0808">Transferase</keyword>
<dbReference type="InterPro" id="IPR000398">
    <property type="entry name" value="Thymidylate_synthase"/>
</dbReference>
<feature type="binding site" description="in other chain" evidence="4">
    <location>
        <position position="212"/>
    </location>
    <ligand>
        <name>dUMP</name>
        <dbReference type="ChEBI" id="CHEBI:246422"/>
        <note>ligand shared between dimeric partners</note>
    </ligand>
</feature>
<dbReference type="CDD" id="cd00351">
    <property type="entry name" value="TS_Pyrimidine_HMase"/>
    <property type="match status" value="1"/>
</dbReference>
<dbReference type="HAMAP" id="MF_00008">
    <property type="entry name" value="Thymidy_synth_bact"/>
    <property type="match status" value="1"/>
</dbReference>
<feature type="active site" description="Nucleophile" evidence="4">
    <location>
        <position position="181"/>
    </location>
</feature>
<dbReference type="Gene3D" id="3.30.572.10">
    <property type="entry name" value="Thymidylate synthase/dCMP hydroxymethylase domain"/>
    <property type="match status" value="1"/>
</dbReference>
<comment type="subcellular location">
    <subcellularLocation>
        <location evidence="4">Cytoplasm</location>
    </subcellularLocation>
</comment>
<keyword evidence="2 4" id="KW-0489">Methyltransferase</keyword>
<dbReference type="GO" id="GO:0032259">
    <property type="term" value="P:methylation"/>
    <property type="evidence" value="ECO:0007669"/>
    <property type="project" value="UniProtKB-KW"/>
</dbReference>
<feature type="binding site" description="in other chain" evidence="4">
    <location>
        <begin position="242"/>
        <end position="244"/>
    </location>
    <ligand>
        <name>dUMP</name>
        <dbReference type="ChEBI" id="CHEBI:246422"/>
        <note>ligand shared between dimeric partners</note>
    </ligand>
</feature>